<evidence type="ECO:0000313" key="5">
    <source>
        <dbReference type="Proteomes" id="UP001605036"/>
    </source>
</evidence>
<proteinExistence type="inferred from homology"/>
<dbReference type="InterPro" id="IPR001544">
    <property type="entry name" value="Aminotrans_IV"/>
</dbReference>
<dbReference type="InterPro" id="IPR043131">
    <property type="entry name" value="BCAT-like_N"/>
</dbReference>
<evidence type="ECO:0000256" key="2">
    <source>
        <dbReference type="ARBA" id="ARBA00009320"/>
    </source>
</evidence>
<protein>
    <submittedName>
        <fullName evidence="4">Uncharacterized protein</fullName>
    </submittedName>
</protein>
<evidence type="ECO:0000256" key="3">
    <source>
        <dbReference type="ARBA" id="ARBA00022898"/>
    </source>
</evidence>
<dbReference type="GO" id="GO:0046394">
    <property type="term" value="P:carboxylic acid biosynthetic process"/>
    <property type="evidence" value="ECO:0007669"/>
    <property type="project" value="UniProtKB-ARBA"/>
</dbReference>
<accession>A0ABD1Y947</accession>
<keyword evidence="3" id="KW-0663">Pyridoxal phosphate</keyword>
<comment type="cofactor">
    <cofactor evidence="1">
        <name>pyridoxal 5'-phosphate</name>
        <dbReference type="ChEBI" id="CHEBI:597326"/>
    </cofactor>
</comment>
<evidence type="ECO:0000256" key="1">
    <source>
        <dbReference type="ARBA" id="ARBA00001933"/>
    </source>
</evidence>
<dbReference type="InterPro" id="IPR043132">
    <property type="entry name" value="BCAT-like_C"/>
</dbReference>
<organism evidence="4 5">
    <name type="scientific">Riccia fluitans</name>
    <dbReference type="NCBI Taxonomy" id="41844"/>
    <lineage>
        <taxon>Eukaryota</taxon>
        <taxon>Viridiplantae</taxon>
        <taxon>Streptophyta</taxon>
        <taxon>Embryophyta</taxon>
        <taxon>Marchantiophyta</taxon>
        <taxon>Marchantiopsida</taxon>
        <taxon>Marchantiidae</taxon>
        <taxon>Marchantiales</taxon>
        <taxon>Ricciaceae</taxon>
        <taxon>Riccia</taxon>
    </lineage>
</organism>
<dbReference type="PANTHER" id="PTHR42743">
    <property type="entry name" value="AMINO-ACID AMINOTRANSFERASE"/>
    <property type="match status" value="1"/>
</dbReference>
<dbReference type="Gene3D" id="3.20.10.10">
    <property type="entry name" value="D-amino Acid Aminotransferase, subunit A, domain 2"/>
    <property type="match status" value="1"/>
</dbReference>
<dbReference type="Pfam" id="PF01063">
    <property type="entry name" value="Aminotran_4"/>
    <property type="match status" value="1"/>
</dbReference>
<sequence length="421" mass="45621">MLQSVCSLPKALTGTTVKDILVCNNSPQCGVVYATFQLQRISKVPETAFRSFHGRISSVASSVLQRPRVFTMGISSATNNGVETNCPSVPTHMDSIPVFSLDEVASKLQQLTHPNRRTYTAMYSSVVGGITLDPAAMVVPIDDHIVHRGHGVFDTATVCNGYLYELDAHVDRLLRSAAQARIPLPFSRSVLRNILVQTVAASGSREGSLRYWISTGPGGFALSPSECEKSSLYAVMIGKERVKPESGVSVITSSVPIKNPKFAIMKTTNYLPNALSTMDAEDKGAFQAVWLDEEGYIAEAANMNVAFVSKGTLLIPAFDRILSGCTAKRLVVLAELLTANSKGEVLQKVEVRKISLEEAKSADEMMLLVSSYLVIPVTAWDGQPVGDGKAGPVTRFLYDLMYEDLTNGPPEVREPVPYVSK</sequence>
<dbReference type="Gene3D" id="3.30.470.10">
    <property type="match status" value="1"/>
</dbReference>
<dbReference type="GO" id="GO:0008652">
    <property type="term" value="P:amino acid biosynthetic process"/>
    <property type="evidence" value="ECO:0007669"/>
    <property type="project" value="UniProtKB-ARBA"/>
</dbReference>
<gene>
    <name evidence="4" type="ORF">R1flu_003280</name>
</gene>
<comment type="similarity">
    <text evidence="2">Belongs to the class-IV pyridoxal-phosphate-dependent aminotransferase family.</text>
</comment>
<comment type="caution">
    <text evidence="4">The sequence shown here is derived from an EMBL/GenBank/DDBJ whole genome shotgun (WGS) entry which is preliminary data.</text>
</comment>
<name>A0ABD1Y947_9MARC</name>
<dbReference type="PANTHER" id="PTHR42743:SF22">
    <property type="entry name" value="D-AMINO-ACID TRANSAMINASE, CHLOROPLASTIC"/>
    <property type="match status" value="1"/>
</dbReference>
<keyword evidence="5" id="KW-1185">Reference proteome</keyword>
<evidence type="ECO:0000313" key="4">
    <source>
        <dbReference type="EMBL" id="KAL2623075.1"/>
    </source>
</evidence>
<reference evidence="4 5" key="1">
    <citation type="submission" date="2024-09" db="EMBL/GenBank/DDBJ databases">
        <title>Chromosome-scale assembly of Riccia fluitans.</title>
        <authorList>
            <person name="Paukszto L."/>
            <person name="Sawicki J."/>
            <person name="Karawczyk K."/>
            <person name="Piernik-Szablinska J."/>
            <person name="Szczecinska M."/>
            <person name="Mazdziarz M."/>
        </authorList>
    </citation>
    <scope>NUCLEOTIDE SEQUENCE [LARGE SCALE GENOMIC DNA]</scope>
    <source>
        <strain evidence="4">Rf_01</strain>
        <tissue evidence="4">Aerial parts of the thallus</tissue>
    </source>
</reference>
<dbReference type="FunFam" id="3.30.470.10:FF:000008">
    <property type="entry name" value="D-amino-acid transaminase, chloroplastic"/>
    <property type="match status" value="1"/>
</dbReference>
<dbReference type="InterPro" id="IPR036038">
    <property type="entry name" value="Aminotransferase-like"/>
</dbReference>
<dbReference type="AlphaFoldDB" id="A0ABD1Y947"/>
<dbReference type="InterPro" id="IPR050571">
    <property type="entry name" value="Class-IV_PLP-Dep_Aminotrnsfr"/>
</dbReference>
<dbReference type="Proteomes" id="UP001605036">
    <property type="component" value="Unassembled WGS sequence"/>
</dbReference>
<dbReference type="SUPFAM" id="SSF56752">
    <property type="entry name" value="D-aminoacid aminotransferase-like PLP-dependent enzymes"/>
    <property type="match status" value="1"/>
</dbReference>
<dbReference type="FunFam" id="3.20.10.10:FF:000002">
    <property type="entry name" value="D-alanine aminotransferase"/>
    <property type="match status" value="1"/>
</dbReference>
<dbReference type="EMBL" id="JBHFFA010000006">
    <property type="protein sequence ID" value="KAL2623075.1"/>
    <property type="molecule type" value="Genomic_DNA"/>
</dbReference>